<evidence type="ECO:0000313" key="2">
    <source>
        <dbReference type="EMBL" id="PQA55466.1"/>
    </source>
</evidence>
<comment type="caution">
    <text evidence="2">The sequence shown here is derived from an EMBL/GenBank/DDBJ whole genome shotgun (WGS) entry which is preliminary data.</text>
</comment>
<dbReference type="InterPro" id="IPR010879">
    <property type="entry name" value="DUF1508"/>
</dbReference>
<dbReference type="InterPro" id="IPR036913">
    <property type="entry name" value="YegP-like_sf"/>
</dbReference>
<gene>
    <name evidence="2" type="ORF">C5O19_18770</name>
</gene>
<dbReference type="PANTHER" id="PTHR40606:SF1">
    <property type="entry name" value="UPF0339 PROTEIN YEGP"/>
    <property type="match status" value="1"/>
</dbReference>
<evidence type="ECO:0000259" key="1">
    <source>
        <dbReference type="Pfam" id="PF07411"/>
    </source>
</evidence>
<dbReference type="Pfam" id="PF07411">
    <property type="entry name" value="DUF1508"/>
    <property type="match status" value="1"/>
</dbReference>
<sequence length="110" mass="12889">MAVFIIHRATRGEGYQFTLESSQGEALLTSEVYKDFESCWHDVEPIRIYAPLESRYERVNRLHEYTFWLKAANQKLIARSARKYASAASRDHAIERTKWEAPLANVRIEK</sequence>
<proteinExistence type="predicted"/>
<dbReference type="PANTHER" id="PTHR40606">
    <property type="match status" value="1"/>
</dbReference>
<reference evidence="3" key="1">
    <citation type="submission" date="2018-02" db="EMBL/GenBank/DDBJ databases">
        <title>Genome sequencing of Solimonas sp. HR-BB.</title>
        <authorList>
            <person name="Lee Y."/>
            <person name="Jeon C.O."/>
        </authorList>
    </citation>
    <scope>NUCLEOTIDE SEQUENCE [LARGE SCALE GENOMIC DNA]</scope>
    <source>
        <strain evidence="3">HR-U</strain>
    </source>
</reference>
<accession>A0A2S7IHN1</accession>
<dbReference type="SUPFAM" id="SSF160113">
    <property type="entry name" value="YegP-like"/>
    <property type="match status" value="2"/>
</dbReference>
<dbReference type="Gene3D" id="2.30.29.80">
    <property type="match status" value="1"/>
</dbReference>
<dbReference type="InterPro" id="IPR051141">
    <property type="entry name" value="UPF0339_domain"/>
</dbReference>
<organism evidence="2 3">
    <name type="scientific">Siphonobacter curvatus</name>
    <dbReference type="NCBI Taxonomy" id="2094562"/>
    <lineage>
        <taxon>Bacteria</taxon>
        <taxon>Pseudomonadati</taxon>
        <taxon>Bacteroidota</taxon>
        <taxon>Cytophagia</taxon>
        <taxon>Cytophagales</taxon>
        <taxon>Cytophagaceae</taxon>
        <taxon>Siphonobacter</taxon>
    </lineage>
</organism>
<dbReference type="RefSeq" id="WP_104714935.1">
    <property type="nucleotide sequence ID" value="NZ_PTRA01000004.1"/>
</dbReference>
<dbReference type="OrthoDB" id="9802792at2"/>
<evidence type="ECO:0000313" key="3">
    <source>
        <dbReference type="Proteomes" id="UP000239590"/>
    </source>
</evidence>
<protein>
    <recommendedName>
        <fullName evidence="1">DUF1508 domain-containing protein</fullName>
    </recommendedName>
</protein>
<dbReference type="EMBL" id="PTRA01000004">
    <property type="protein sequence ID" value="PQA55466.1"/>
    <property type="molecule type" value="Genomic_DNA"/>
</dbReference>
<dbReference type="AlphaFoldDB" id="A0A2S7IHN1"/>
<dbReference type="Proteomes" id="UP000239590">
    <property type="component" value="Unassembled WGS sequence"/>
</dbReference>
<feature type="domain" description="DUF1508" evidence="1">
    <location>
        <begin position="64"/>
        <end position="106"/>
    </location>
</feature>
<name>A0A2S7IHN1_9BACT</name>
<keyword evidence="3" id="KW-1185">Reference proteome</keyword>